<evidence type="ECO:0000256" key="3">
    <source>
        <dbReference type="ARBA" id="ARBA00022989"/>
    </source>
</evidence>
<feature type="transmembrane region" description="Helical" evidence="5">
    <location>
        <begin position="33"/>
        <end position="54"/>
    </location>
</feature>
<keyword evidence="8" id="KW-1185">Reference proteome</keyword>
<keyword evidence="3 5" id="KW-1133">Transmembrane helix</keyword>
<dbReference type="PANTHER" id="PTHR21016">
    <property type="entry name" value="BETA-AMYLOID BINDING PROTEIN-RELATED"/>
    <property type="match status" value="1"/>
</dbReference>
<proteinExistence type="predicted"/>
<dbReference type="EMBL" id="FNPZ01000001">
    <property type="protein sequence ID" value="SDY40626.1"/>
    <property type="molecule type" value="Genomic_DNA"/>
</dbReference>
<reference evidence="7 8" key="1">
    <citation type="submission" date="2016-10" db="EMBL/GenBank/DDBJ databases">
        <authorList>
            <person name="de Groot N.N."/>
        </authorList>
    </citation>
    <scope>NUCLEOTIDE SEQUENCE [LARGE SCALE GENOMIC DNA]</scope>
    <source>
        <strain evidence="7 8">CGMCC 4.3491</strain>
    </source>
</reference>
<dbReference type="AlphaFoldDB" id="A0A1H3JL31"/>
<feature type="transmembrane region" description="Helical" evidence="5">
    <location>
        <begin position="61"/>
        <end position="81"/>
    </location>
</feature>
<keyword evidence="2 5" id="KW-0812">Transmembrane</keyword>
<dbReference type="InterPro" id="IPR050932">
    <property type="entry name" value="TM2D1-3-like"/>
</dbReference>
<evidence type="ECO:0000256" key="5">
    <source>
        <dbReference type="SAM" id="Phobius"/>
    </source>
</evidence>
<name>A0A1H3JL31_9MICO</name>
<accession>A0A1H3JL31</accession>
<comment type="subcellular location">
    <subcellularLocation>
        <location evidence="1">Membrane</location>
        <topology evidence="1">Multi-pass membrane protein</topology>
    </subcellularLocation>
</comment>
<sequence>MTDPNAPQPYVMPPAPQYGQTVHGPALPPKSTAAAYAFMLFTLVGVAGIQHFYLGKIGRGILWVLTFGLLGIGTVIDLFTLPSQTKTINARRAVGIR</sequence>
<gene>
    <name evidence="7" type="ORF">SAMN05216554_0224</name>
</gene>
<dbReference type="Pfam" id="PF05154">
    <property type="entry name" value="TM2"/>
    <property type="match status" value="1"/>
</dbReference>
<protein>
    <submittedName>
        <fullName evidence="7">TM2 domain-containing protein</fullName>
    </submittedName>
</protein>
<dbReference type="GO" id="GO:0016020">
    <property type="term" value="C:membrane"/>
    <property type="evidence" value="ECO:0007669"/>
    <property type="project" value="UniProtKB-SubCell"/>
</dbReference>
<evidence type="ECO:0000256" key="1">
    <source>
        <dbReference type="ARBA" id="ARBA00004141"/>
    </source>
</evidence>
<organism evidence="7 8">
    <name type="scientific">Herbiconiux ginsengi</name>
    <dbReference type="NCBI Taxonomy" id="381665"/>
    <lineage>
        <taxon>Bacteria</taxon>
        <taxon>Bacillati</taxon>
        <taxon>Actinomycetota</taxon>
        <taxon>Actinomycetes</taxon>
        <taxon>Micrococcales</taxon>
        <taxon>Microbacteriaceae</taxon>
        <taxon>Herbiconiux</taxon>
    </lineage>
</organism>
<evidence type="ECO:0000259" key="6">
    <source>
        <dbReference type="Pfam" id="PF05154"/>
    </source>
</evidence>
<dbReference type="InterPro" id="IPR007829">
    <property type="entry name" value="TM2"/>
</dbReference>
<evidence type="ECO:0000256" key="2">
    <source>
        <dbReference type="ARBA" id="ARBA00022692"/>
    </source>
</evidence>
<evidence type="ECO:0000313" key="8">
    <source>
        <dbReference type="Proteomes" id="UP000198891"/>
    </source>
</evidence>
<dbReference type="Proteomes" id="UP000198891">
    <property type="component" value="Unassembled WGS sequence"/>
</dbReference>
<evidence type="ECO:0000256" key="4">
    <source>
        <dbReference type="ARBA" id="ARBA00023136"/>
    </source>
</evidence>
<evidence type="ECO:0000313" key="7">
    <source>
        <dbReference type="EMBL" id="SDY40626.1"/>
    </source>
</evidence>
<feature type="domain" description="TM2" evidence="6">
    <location>
        <begin position="29"/>
        <end position="79"/>
    </location>
</feature>
<keyword evidence="4 5" id="KW-0472">Membrane</keyword>
<dbReference type="STRING" id="381665.SAMN05216554_0224"/>
<dbReference type="PANTHER" id="PTHR21016:SF25">
    <property type="entry name" value="TM2 DOMAIN-CONTAINING PROTEIN DDB_G0277895-RELATED"/>
    <property type="match status" value="1"/>
</dbReference>
<dbReference type="RefSeq" id="WP_217634258.1">
    <property type="nucleotide sequence ID" value="NZ_FNPZ01000001.1"/>
</dbReference>